<dbReference type="SUPFAM" id="SSF46689">
    <property type="entry name" value="Homeodomain-like"/>
    <property type="match status" value="1"/>
</dbReference>
<proteinExistence type="predicted"/>
<dbReference type="InterPro" id="IPR001647">
    <property type="entry name" value="HTH_TetR"/>
</dbReference>
<dbReference type="PANTHER" id="PTHR43479:SF11">
    <property type="entry name" value="ACREF_ENVCD OPERON REPRESSOR-RELATED"/>
    <property type="match status" value="1"/>
</dbReference>
<dbReference type="Proteomes" id="UP000002730">
    <property type="component" value="Chromosome"/>
</dbReference>
<dbReference type="Pfam" id="PF00440">
    <property type="entry name" value="TetR_N"/>
    <property type="match status" value="1"/>
</dbReference>
<dbReference type="EMBL" id="CP002160">
    <property type="protein sequence ID" value="ADL53831.1"/>
    <property type="molecule type" value="Genomic_DNA"/>
</dbReference>
<evidence type="ECO:0000313" key="4">
    <source>
        <dbReference type="EMBL" id="ADL53831.1"/>
    </source>
</evidence>
<dbReference type="eggNOG" id="COG1309">
    <property type="taxonomic scope" value="Bacteria"/>
</dbReference>
<feature type="DNA-binding region" description="H-T-H motif" evidence="2">
    <location>
        <begin position="29"/>
        <end position="48"/>
    </location>
</feature>
<feature type="domain" description="HTH tetR-type" evidence="3">
    <location>
        <begin position="6"/>
        <end position="66"/>
    </location>
</feature>
<protein>
    <submittedName>
        <fullName evidence="4">Transcriptional regulator, TetR family</fullName>
    </submittedName>
</protein>
<name>D9SMH5_CLOC7</name>
<dbReference type="AlphaFoldDB" id="D9SMH5"/>
<dbReference type="STRING" id="573061.Clocel_4170"/>
<dbReference type="PROSITE" id="PS50977">
    <property type="entry name" value="HTH_TETR_2"/>
    <property type="match status" value="1"/>
</dbReference>
<keyword evidence="5" id="KW-1185">Reference proteome</keyword>
<reference evidence="4 5" key="1">
    <citation type="submission" date="2010-08" db="EMBL/GenBank/DDBJ databases">
        <title>Complete sequence of Clostridium cellulovorans 743B.</title>
        <authorList>
            <consortium name="US DOE Joint Genome Institute"/>
            <person name="Lucas S."/>
            <person name="Copeland A."/>
            <person name="Lapidus A."/>
            <person name="Cheng J.-F."/>
            <person name="Bruce D."/>
            <person name="Goodwin L."/>
            <person name="Pitluck S."/>
            <person name="Chertkov O."/>
            <person name="Detter J.C."/>
            <person name="Han C."/>
            <person name="Tapia R."/>
            <person name="Land M."/>
            <person name="Hauser L."/>
            <person name="Chang Y.-J."/>
            <person name="Jeffries C."/>
            <person name="Kyrpides N."/>
            <person name="Ivanova N."/>
            <person name="Mikhailova N."/>
            <person name="Hemme C.L."/>
            <person name="Woyke T."/>
        </authorList>
    </citation>
    <scope>NUCLEOTIDE SEQUENCE [LARGE SCALE GENOMIC DNA]</scope>
    <source>
        <strain evidence="5">ATCC 35296 / DSM 3052 / OCM 3 / 743B</strain>
    </source>
</reference>
<dbReference type="HOGENOM" id="CLU_104512_1_0_9"/>
<evidence type="ECO:0000256" key="1">
    <source>
        <dbReference type="ARBA" id="ARBA00023125"/>
    </source>
</evidence>
<organism evidence="4 5">
    <name type="scientific">Clostridium cellulovorans (strain ATCC 35296 / DSM 3052 / OCM 3 / 743B)</name>
    <dbReference type="NCBI Taxonomy" id="573061"/>
    <lineage>
        <taxon>Bacteria</taxon>
        <taxon>Bacillati</taxon>
        <taxon>Bacillota</taxon>
        <taxon>Clostridia</taxon>
        <taxon>Eubacteriales</taxon>
        <taxon>Clostridiaceae</taxon>
        <taxon>Clostridium</taxon>
    </lineage>
</organism>
<dbReference type="PRINTS" id="PR00455">
    <property type="entry name" value="HTHTETR"/>
</dbReference>
<dbReference type="OrthoDB" id="9812993at2"/>
<dbReference type="PANTHER" id="PTHR43479">
    <property type="entry name" value="ACREF/ENVCD OPERON REPRESSOR-RELATED"/>
    <property type="match status" value="1"/>
</dbReference>
<evidence type="ECO:0000256" key="2">
    <source>
        <dbReference type="PROSITE-ProRule" id="PRU00335"/>
    </source>
</evidence>
<gene>
    <name evidence="4" type="ordered locus">Clocel_4170</name>
</gene>
<evidence type="ECO:0000259" key="3">
    <source>
        <dbReference type="PROSITE" id="PS50977"/>
    </source>
</evidence>
<keyword evidence="1 2" id="KW-0238">DNA-binding</keyword>
<dbReference type="GO" id="GO:0003677">
    <property type="term" value="F:DNA binding"/>
    <property type="evidence" value="ECO:0007669"/>
    <property type="project" value="UniProtKB-UniRule"/>
</dbReference>
<dbReference type="InterPro" id="IPR050624">
    <property type="entry name" value="HTH-type_Tx_Regulator"/>
</dbReference>
<evidence type="ECO:0000313" key="5">
    <source>
        <dbReference type="Proteomes" id="UP000002730"/>
    </source>
</evidence>
<dbReference type="InterPro" id="IPR009057">
    <property type="entry name" value="Homeodomain-like_sf"/>
</dbReference>
<dbReference type="KEGG" id="ccb:Clocel_4170"/>
<sequence length="175" mass="20261">MPKILENVKDLLLDEGKKVFSTQGYKAANIRDITKACGIGTGTFYNYFQNKGELAIEIFQRDWSKIISSIESLITEEIPLKNKLYTIFKYIDGFLKDHIAVFIEMASENYSYKETEVMTPLHEAINKVLTFHKEKGEINSELPLEKLTSFIVFNLINISKNKTINFNEFYDLIKI</sequence>
<dbReference type="RefSeq" id="WP_010074186.1">
    <property type="nucleotide sequence ID" value="NC_014393.1"/>
</dbReference>
<dbReference type="Gene3D" id="1.10.357.10">
    <property type="entry name" value="Tetracycline Repressor, domain 2"/>
    <property type="match status" value="1"/>
</dbReference>
<accession>D9SMH5</accession>